<dbReference type="PROSITE" id="PS50950">
    <property type="entry name" value="ZF_THAP"/>
    <property type="match status" value="1"/>
</dbReference>
<evidence type="ECO:0000313" key="8">
    <source>
        <dbReference type="Proteomes" id="UP000694546"/>
    </source>
</evidence>
<reference evidence="7" key="3">
    <citation type="submission" date="2025-09" db="UniProtKB">
        <authorList>
            <consortium name="Ensembl"/>
        </authorList>
    </citation>
    <scope>IDENTIFICATION</scope>
</reference>
<keyword evidence="2 5" id="KW-0863">Zinc-finger</keyword>
<dbReference type="GO" id="GO:0006357">
    <property type="term" value="P:regulation of transcription by RNA polymerase II"/>
    <property type="evidence" value="ECO:0007669"/>
    <property type="project" value="TreeGrafter"/>
</dbReference>
<dbReference type="GO" id="GO:0005654">
    <property type="term" value="C:nucleoplasm"/>
    <property type="evidence" value="ECO:0007669"/>
    <property type="project" value="UniProtKB-SubCell"/>
</dbReference>
<keyword evidence="4 5" id="KW-0238">DNA-binding</keyword>
<evidence type="ECO:0000256" key="4">
    <source>
        <dbReference type="ARBA" id="ARBA00023125"/>
    </source>
</evidence>
<name>A0A8C5CFG6_GADMO</name>
<dbReference type="PANTHER" id="PTHR46927:SF3">
    <property type="entry name" value="THAP-TYPE DOMAIN-CONTAINING PROTEIN"/>
    <property type="match status" value="1"/>
</dbReference>
<dbReference type="GO" id="GO:0003700">
    <property type="term" value="F:DNA-binding transcription factor activity"/>
    <property type="evidence" value="ECO:0007669"/>
    <property type="project" value="UniProtKB-UniRule"/>
</dbReference>
<proteinExistence type="predicted"/>
<dbReference type="PANTHER" id="PTHR46927">
    <property type="entry name" value="AGAP005574-PA"/>
    <property type="match status" value="1"/>
</dbReference>
<evidence type="ECO:0000256" key="2">
    <source>
        <dbReference type="ARBA" id="ARBA00022771"/>
    </source>
</evidence>
<evidence type="ECO:0000256" key="1">
    <source>
        <dbReference type="ARBA" id="ARBA00022723"/>
    </source>
</evidence>
<reference evidence="7" key="1">
    <citation type="submission" date="2019-07" db="EMBL/GenBank/DDBJ databases">
        <authorList>
            <consortium name="Wellcome Sanger Institute Data Sharing"/>
        </authorList>
    </citation>
    <scope>NUCLEOTIDE SEQUENCE [LARGE SCALE GENOMIC DNA]</scope>
</reference>
<dbReference type="Proteomes" id="UP000694546">
    <property type="component" value="Chromosome 1"/>
</dbReference>
<organism evidence="7 8">
    <name type="scientific">Gadus morhua</name>
    <name type="common">Atlantic cod</name>
    <dbReference type="NCBI Taxonomy" id="8049"/>
    <lineage>
        <taxon>Eukaryota</taxon>
        <taxon>Metazoa</taxon>
        <taxon>Chordata</taxon>
        <taxon>Craniata</taxon>
        <taxon>Vertebrata</taxon>
        <taxon>Euteleostomi</taxon>
        <taxon>Actinopterygii</taxon>
        <taxon>Neopterygii</taxon>
        <taxon>Teleostei</taxon>
        <taxon>Neoteleostei</taxon>
        <taxon>Acanthomorphata</taxon>
        <taxon>Zeiogadaria</taxon>
        <taxon>Gadariae</taxon>
        <taxon>Gadiformes</taxon>
        <taxon>Gadoidei</taxon>
        <taxon>Gadidae</taxon>
        <taxon>Gadus</taxon>
    </lineage>
</organism>
<dbReference type="SMART" id="SM00980">
    <property type="entry name" value="THAP"/>
    <property type="match status" value="1"/>
</dbReference>
<evidence type="ECO:0000259" key="6">
    <source>
        <dbReference type="PROSITE" id="PS50950"/>
    </source>
</evidence>
<evidence type="ECO:0000256" key="5">
    <source>
        <dbReference type="PROSITE-ProRule" id="PRU00309"/>
    </source>
</evidence>
<dbReference type="Ensembl" id="ENSGMOT00000028696.1">
    <property type="protein sequence ID" value="ENSGMOP00000059909.1"/>
    <property type="gene ID" value="ENSGMOG00000029446.1"/>
</dbReference>
<dbReference type="AlphaFoldDB" id="A0A8C5CFG6"/>
<dbReference type="SUPFAM" id="SSF57716">
    <property type="entry name" value="Glucocorticoid receptor-like (DNA-binding domain)"/>
    <property type="match status" value="1"/>
</dbReference>
<dbReference type="GO" id="GO:0008270">
    <property type="term" value="F:zinc ion binding"/>
    <property type="evidence" value="ECO:0007669"/>
    <property type="project" value="UniProtKB-KW"/>
</dbReference>
<dbReference type="InterPro" id="IPR052224">
    <property type="entry name" value="THAP_domain_protein"/>
</dbReference>
<protein>
    <recommendedName>
        <fullName evidence="6">THAP-type domain-containing protein</fullName>
    </recommendedName>
</protein>
<dbReference type="GeneTree" id="ENSGT01140000285366"/>
<reference evidence="7" key="2">
    <citation type="submission" date="2025-08" db="UniProtKB">
        <authorList>
            <consortium name="Ensembl"/>
        </authorList>
    </citation>
    <scope>IDENTIFICATION</scope>
</reference>
<keyword evidence="8" id="KW-1185">Reference proteome</keyword>
<dbReference type="GO" id="GO:0001935">
    <property type="term" value="P:endothelial cell proliferation"/>
    <property type="evidence" value="ECO:0007669"/>
    <property type="project" value="UniProtKB-UniRule"/>
</dbReference>
<accession>A0A8C5CFG6</accession>
<sequence length="154" mass="16972">APQSFKQFPVRDPERTQLWLVAAGLDINTPAETVPKLKICSDHFRPDDFEKPCNLKSKTSLKTNAVPSVFSDAPTATDEQVITFGSPPNVAISCLLNRLIQFLRGSLEKEARGLNEKCLNTVDLPSFVSYVLLTALRWIVLCCGGSKGLFTENC</sequence>
<dbReference type="GO" id="GO:0000978">
    <property type="term" value="F:RNA polymerase II cis-regulatory region sequence-specific DNA binding"/>
    <property type="evidence" value="ECO:0007669"/>
    <property type="project" value="TreeGrafter"/>
</dbReference>
<dbReference type="Pfam" id="PF05485">
    <property type="entry name" value="THAP"/>
    <property type="match status" value="1"/>
</dbReference>
<dbReference type="InterPro" id="IPR006612">
    <property type="entry name" value="THAP_Znf"/>
</dbReference>
<evidence type="ECO:0000313" key="7">
    <source>
        <dbReference type="Ensembl" id="ENSGMOP00000059909.1"/>
    </source>
</evidence>
<evidence type="ECO:0000256" key="3">
    <source>
        <dbReference type="ARBA" id="ARBA00022833"/>
    </source>
</evidence>
<keyword evidence="1" id="KW-0479">Metal-binding</keyword>
<dbReference type="SMART" id="SM00692">
    <property type="entry name" value="DM3"/>
    <property type="match status" value="1"/>
</dbReference>
<feature type="domain" description="THAP-type" evidence="6">
    <location>
        <begin position="1"/>
        <end position="70"/>
    </location>
</feature>
<keyword evidence="3" id="KW-0862">Zinc</keyword>